<accession>A0A3N4IUV8</accession>
<dbReference type="Pfam" id="PF13865">
    <property type="entry name" value="FoP_duplication"/>
    <property type="match status" value="1"/>
</dbReference>
<dbReference type="InterPro" id="IPR025715">
    <property type="entry name" value="FoP_C"/>
</dbReference>
<dbReference type="InterPro" id="IPR051229">
    <property type="entry name" value="ALYREF_mRNA_export"/>
</dbReference>
<organism evidence="5 6">
    <name type="scientific">Ascobolus immersus RN42</name>
    <dbReference type="NCBI Taxonomy" id="1160509"/>
    <lineage>
        <taxon>Eukaryota</taxon>
        <taxon>Fungi</taxon>
        <taxon>Dikarya</taxon>
        <taxon>Ascomycota</taxon>
        <taxon>Pezizomycotina</taxon>
        <taxon>Pezizomycetes</taxon>
        <taxon>Pezizales</taxon>
        <taxon>Ascobolaceae</taxon>
        <taxon>Ascobolus</taxon>
    </lineage>
</organism>
<feature type="domain" description="RRM" evidence="4">
    <location>
        <begin position="66"/>
        <end position="144"/>
    </location>
</feature>
<evidence type="ECO:0000256" key="1">
    <source>
        <dbReference type="ARBA" id="ARBA00022884"/>
    </source>
</evidence>
<dbReference type="STRING" id="1160509.A0A3N4IUV8"/>
<feature type="compositionally biased region" description="Low complexity" evidence="3">
    <location>
        <begin position="216"/>
        <end position="226"/>
    </location>
</feature>
<dbReference type="SMART" id="SM01218">
    <property type="entry name" value="FoP_duplication"/>
    <property type="match status" value="1"/>
</dbReference>
<proteinExistence type="predicted"/>
<evidence type="ECO:0000256" key="3">
    <source>
        <dbReference type="SAM" id="MobiDB-lite"/>
    </source>
</evidence>
<keyword evidence="6" id="KW-1185">Reference proteome</keyword>
<dbReference type="Gene3D" id="3.30.70.330">
    <property type="match status" value="1"/>
</dbReference>
<protein>
    <submittedName>
        <fullName evidence="5">RNA-binding domain-containing protein</fullName>
    </submittedName>
</protein>
<dbReference type="Proteomes" id="UP000275078">
    <property type="component" value="Unassembled WGS sequence"/>
</dbReference>
<name>A0A3N4IUV8_ASCIM</name>
<evidence type="ECO:0000256" key="2">
    <source>
        <dbReference type="PROSITE-ProRule" id="PRU00176"/>
    </source>
</evidence>
<dbReference type="InterPro" id="IPR035979">
    <property type="entry name" value="RBD_domain_sf"/>
</dbReference>
<evidence type="ECO:0000313" key="5">
    <source>
        <dbReference type="EMBL" id="RPA88000.1"/>
    </source>
</evidence>
<feature type="compositionally biased region" description="Basic residues" evidence="3">
    <location>
        <begin position="182"/>
        <end position="196"/>
    </location>
</feature>
<dbReference type="SUPFAM" id="SSF54928">
    <property type="entry name" value="RNA-binding domain, RBD"/>
    <property type="match status" value="1"/>
</dbReference>
<gene>
    <name evidence="5" type="ORF">BJ508DRAFT_1335</name>
</gene>
<dbReference type="InterPro" id="IPR012677">
    <property type="entry name" value="Nucleotide-bd_a/b_plait_sf"/>
</dbReference>
<dbReference type="OrthoDB" id="346839at2759"/>
<keyword evidence="1 2" id="KW-0694">RNA-binding</keyword>
<dbReference type="EMBL" id="ML119645">
    <property type="protein sequence ID" value="RPA88000.1"/>
    <property type="molecule type" value="Genomic_DNA"/>
</dbReference>
<dbReference type="GO" id="GO:0003729">
    <property type="term" value="F:mRNA binding"/>
    <property type="evidence" value="ECO:0007669"/>
    <property type="project" value="TreeGrafter"/>
</dbReference>
<dbReference type="PANTHER" id="PTHR19965">
    <property type="entry name" value="RNA AND EXPORT FACTOR BINDING PROTEIN"/>
    <property type="match status" value="1"/>
</dbReference>
<dbReference type="SMART" id="SM00360">
    <property type="entry name" value="RRM"/>
    <property type="match status" value="1"/>
</dbReference>
<evidence type="ECO:0000259" key="4">
    <source>
        <dbReference type="PROSITE" id="PS50102"/>
    </source>
</evidence>
<dbReference type="InterPro" id="IPR000504">
    <property type="entry name" value="RRM_dom"/>
</dbReference>
<feature type="region of interest" description="Disordered" evidence="3">
    <location>
        <begin position="152"/>
        <end position="242"/>
    </location>
</feature>
<dbReference type="GO" id="GO:0005634">
    <property type="term" value="C:nucleus"/>
    <property type="evidence" value="ECO:0007669"/>
    <property type="project" value="TreeGrafter"/>
</dbReference>
<dbReference type="AlphaFoldDB" id="A0A3N4IUV8"/>
<reference evidence="5 6" key="1">
    <citation type="journal article" date="2018" name="Nat. Ecol. Evol.">
        <title>Pezizomycetes genomes reveal the molecular basis of ectomycorrhizal truffle lifestyle.</title>
        <authorList>
            <person name="Murat C."/>
            <person name="Payen T."/>
            <person name="Noel B."/>
            <person name="Kuo A."/>
            <person name="Morin E."/>
            <person name="Chen J."/>
            <person name="Kohler A."/>
            <person name="Krizsan K."/>
            <person name="Balestrini R."/>
            <person name="Da Silva C."/>
            <person name="Montanini B."/>
            <person name="Hainaut M."/>
            <person name="Levati E."/>
            <person name="Barry K.W."/>
            <person name="Belfiori B."/>
            <person name="Cichocki N."/>
            <person name="Clum A."/>
            <person name="Dockter R.B."/>
            <person name="Fauchery L."/>
            <person name="Guy J."/>
            <person name="Iotti M."/>
            <person name="Le Tacon F."/>
            <person name="Lindquist E.A."/>
            <person name="Lipzen A."/>
            <person name="Malagnac F."/>
            <person name="Mello A."/>
            <person name="Molinier V."/>
            <person name="Miyauchi S."/>
            <person name="Poulain J."/>
            <person name="Riccioni C."/>
            <person name="Rubini A."/>
            <person name="Sitrit Y."/>
            <person name="Splivallo R."/>
            <person name="Traeger S."/>
            <person name="Wang M."/>
            <person name="Zifcakova L."/>
            <person name="Wipf D."/>
            <person name="Zambonelli A."/>
            <person name="Paolocci F."/>
            <person name="Nowrousian M."/>
            <person name="Ottonello S."/>
            <person name="Baldrian P."/>
            <person name="Spatafora J.W."/>
            <person name="Henrissat B."/>
            <person name="Nagy L.G."/>
            <person name="Aury J.M."/>
            <person name="Wincker P."/>
            <person name="Grigoriev I.V."/>
            <person name="Bonfante P."/>
            <person name="Martin F.M."/>
        </authorList>
    </citation>
    <scope>NUCLEOTIDE SEQUENCE [LARGE SCALE GENOMIC DNA]</scope>
    <source>
        <strain evidence="5 6">RN42</strain>
    </source>
</reference>
<dbReference type="PROSITE" id="PS50102">
    <property type="entry name" value="RRM"/>
    <property type="match status" value="1"/>
</dbReference>
<dbReference type="Pfam" id="PF00076">
    <property type="entry name" value="RRM_1"/>
    <property type="match status" value="1"/>
</dbReference>
<dbReference type="PANTHER" id="PTHR19965:SF35">
    <property type="entry name" value="RNA ANNEALING PROTEIN YRA1"/>
    <property type="match status" value="1"/>
</dbReference>
<feature type="region of interest" description="Disordered" evidence="3">
    <location>
        <begin position="1"/>
        <end position="50"/>
    </location>
</feature>
<sequence>MSNPNLDRSLDEILSGSARPARGNRRGGEKSAPGGIRKRPQRAAAAKATAAVTTLKSTSSGSEQGSKIIVSNLPYDITENQIKEYFTKVVGPIRKCTLVYGPEGKSRGVATIVFQKPGDGKKAFESHNGVLVDKRPMKVELVVEAKAPGLEDRIGPINNKPAPAPKKAKPAPATSTRGRGQGARRGRGAKPAGRKPKTAEELDAEMADYFNDVSGAPATTGTEAAPAPQPANGGDANMDEVL</sequence>
<evidence type="ECO:0000313" key="6">
    <source>
        <dbReference type="Proteomes" id="UP000275078"/>
    </source>
</evidence>